<reference evidence="1" key="1">
    <citation type="journal article" date="2023" name="G3 (Bethesda)">
        <title>Whole genome assembly and annotation of the endangered Caribbean coral Acropora cervicornis.</title>
        <authorList>
            <person name="Selwyn J.D."/>
            <person name="Vollmer S.V."/>
        </authorList>
    </citation>
    <scope>NUCLEOTIDE SEQUENCE</scope>
    <source>
        <strain evidence="1">K2</strain>
    </source>
</reference>
<proteinExistence type="predicted"/>
<gene>
    <name evidence="1" type="ORF">P5673_022242</name>
</gene>
<keyword evidence="2" id="KW-1185">Reference proteome</keyword>
<protein>
    <submittedName>
        <fullName evidence="1">Uncharacterized protein</fullName>
    </submittedName>
</protein>
<evidence type="ECO:0000313" key="1">
    <source>
        <dbReference type="EMBL" id="KAK2555960.1"/>
    </source>
</evidence>
<dbReference type="Proteomes" id="UP001249851">
    <property type="component" value="Unassembled WGS sequence"/>
</dbReference>
<dbReference type="EMBL" id="JARQWQ010000059">
    <property type="protein sequence ID" value="KAK2555960.1"/>
    <property type="molecule type" value="Genomic_DNA"/>
</dbReference>
<sequence>MESTASLARVIPMIYGGWPKVTLNLGRKPTPWLCIKTKNPLTPYKKIELRQVSDVAFPVSYPCNTHKLQSTWENREIYHFDLSMRLLRYEPDVEA</sequence>
<dbReference type="AlphaFoldDB" id="A0AAD9Q752"/>
<name>A0AAD9Q752_ACRCE</name>
<organism evidence="1 2">
    <name type="scientific">Acropora cervicornis</name>
    <name type="common">Staghorn coral</name>
    <dbReference type="NCBI Taxonomy" id="6130"/>
    <lineage>
        <taxon>Eukaryota</taxon>
        <taxon>Metazoa</taxon>
        <taxon>Cnidaria</taxon>
        <taxon>Anthozoa</taxon>
        <taxon>Hexacorallia</taxon>
        <taxon>Scleractinia</taxon>
        <taxon>Astrocoeniina</taxon>
        <taxon>Acroporidae</taxon>
        <taxon>Acropora</taxon>
    </lineage>
</organism>
<accession>A0AAD9Q752</accession>
<comment type="caution">
    <text evidence="1">The sequence shown here is derived from an EMBL/GenBank/DDBJ whole genome shotgun (WGS) entry which is preliminary data.</text>
</comment>
<evidence type="ECO:0000313" key="2">
    <source>
        <dbReference type="Proteomes" id="UP001249851"/>
    </source>
</evidence>
<reference evidence="1" key="2">
    <citation type="journal article" date="2023" name="Science">
        <title>Genomic signatures of disease resistance in endangered staghorn corals.</title>
        <authorList>
            <person name="Vollmer S.V."/>
            <person name="Selwyn J.D."/>
            <person name="Despard B.A."/>
            <person name="Roesel C.L."/>
        </authorList>
    </citation>
    <scope>NUCLEOTIDE SEQUENCE</scope>
    <source>
        <tissue evidence="1">Whole Organism</tissue>
    </source>
</reference>